<dbReference type="SMART" id="SM00135">
    <property type="entry name" value="LY"/>
    <property type="match status" value="4"/>
</dbReference>
<dbReference type="PROSITE" id="PS51120">
    <property type="entry name" value="LDLRB"/>
    <property type="match status" value="3"/>
</dbReference>
<organism evidence="3 4">
    <name type="scientific">Cordylochernes scorpioides</name>
    <dbReference type="NCBI Taxonomy" id="51811"/>
    <lineage>
        <taxon>Eukaryota</taxon>
        <taxon>Metazoa</taxon>
        <taxon>Ecdysozoa</taxon>
        <taxon>Arthropoda</taxon>
        <taxon>Chelicerata</taxon>
        <taxon>Arachnida</taxon>
        <taxon>Pseudoscorpiones</taxon>
        <taxon>Cheliferoidea</taxon>
        <taxon>Chernetidae</taxon>
        <taxon>Cordylochernes</taxon>
    </lineage>
</organism>
<protein>
    <submittedName>
        <fullName evidence="3">Uncharacterized protein</fullName>
    </submittedName>
</protein>
<evidence type="ECO:0000256" key="1">
    <source>
        <dbReference type="ARBA" id="ARBA00022536"/>
    </source>
</evidence>
<reference evidence="3 4" key="1">
    <citation type="submission" date="2022-01" db="EMBL/GenBank/DDBJ databases">
        <title>A chromosomal length assembly of Cordylochernes scorpioides.</title>
        <authorList>
            <person name="Zeh D."/>
            <person name="Zeh J."/>
        </authorList>
    </citation>
    <scope>NUCLEOTIDE SEQUENCE [LARGE SCALE GENOMIC DNA]</scope>
    <source>
        <strain evidence="3">IN4F17</strain>
        <tissue evidence="3">Whole Body</tissue>
    </source>
</reference>
<keyword evidence="1" id="KW-0245">EGF-like domain</keyword>
<dbReference type="InterPro" id="IPR011042">
    <property type="entry name" value="6-blade_b-propeller_TolB-like"/>
</dbReference>
<sequence>MLYELFVDSTVTCVSRAEMKPNATVTKLFSTNIRAPDRLAVDWIYNHIYWADTDKNTIEVVDLATKMHKTIIDTMLDEPRGIALNPLDGWMIWSDWGDVAKIEKSGMDGSHRQTIITENLMWPNGITIDFVTKRIYWVDAKLHLLASADYDGGNNRIVHTSFTDFKHPYSVDIFERQPDNVVQDFVYWSDWGTESILKVNKFSGKELKRVVEGVSNLMEVRVFHQYKQPNGKLTCELTSK</sequence>
<evidence type="ECO:0000313" key="3">
    <source>
        <dbReference type="EMBL" id="UYV64099.1"/>
    </source>
</evidence>
<accession>A0ABY6K5K4</accession>
<evidence type="ECO:0000313" key="4">
    <source>
        <dbReference type="Proteomes" id="UP001235939"/>
    </source>
</evidence>
<dbReference type="PANTHER" id="PTHR46513:SF13">
    <property type="entry name" value="EGF-LIKE DOMAIN-CONTAINING PROTEIN"/>
    <property type="match status" value="1"/>
</dbReference>
<dbReference type="Proteomes" id="UP001235939">
    <property type="component" value="Chromosome 02"/>
</dbReference>
<dbReference type="PANTHER" id="PTHR46513">
    <property type="entry name" value="VITELLOGENIN RECEPTOR-LIKE PROTEIN-RELATED-RELATED"/>
    <property type="match status" value="1"/>
</dbReference>
<evidence type="ECO:0000256" key="2">
    <source>
        <dbReference type="PROSITE-ProRule" id="PRU00461"/>
    </source>
</evidence>
<keyword evidence="4" id="KW-1185">Reference proteome</keyword>
<dbReference type="Pfam" id="PF00058">
    <property type="entry name" value="Ldl_recept_b"/>
    <property type="match status" value="1"/>
</dbReference>
<feature type="repeat" description="LDL-receptor class B" evidence="2">
    <location>
        <begin position="46"/>
        <end position="88"/>
    </location>
</feature>
<name>A0ABY6K5K4_9ARAC</name>
<feature type="repeat" description="LDL-receptor class B" evidence="2">
    <location>
        <begin position="133"/>
        <end position="175"/>
    </location>
</feature>
<dbReference type="InterPro" id="IPR000033">
    <property type="entry name" value="LDLR_classB_rpt"/>
</dbReference>
<dbReference type="Gene3D" id="2.120.10.30">
    <property type="entry name" value="TolB, C-terminal domain"/>
    <property type="match status" value="1"/>
</dbReference>
<feature type="repeat" description="LDL-receptor class B" evidence="2">
    <location>
        <begin position="89"/>
        <end position="132"/>
    </location>
</feature>
<proteinExistence type="predicted"/>
<gene>
    <name evidence="3" type="ORF">LAZ67_2006567</name>
</gene>
<dbReference type="SUPFAM" id="SSF63825">
    <property type="entry name" value="YWTD domain"/>
    <property type="match status" value="1"/>
</dbReference>
<dbReference type="EMBL" id="CP092864">
    <property type="protein sequence ID" value="UYV64099.1"/>
    <property type="molecule type" value="Genomic_DNA"/>
</dbReference>
<dbReference type="InterPro" id="IPR050778">
    <property type="entry name" value="Cueball_EGF_LRP_Nidogen"/>
</dbReference>